<organism evidence="1 2">
    <name type="scientific">Catharanthus roseus</name>
    <name type="common">Madagascar periwinkle</name>
    <name type="synonym">Vinca rosea</name>
    <dbReference type="NCBI Taxonomy" id="4058"/>
    <lineage>
        <taxon>Eukaryota</taxon>
        <taxon>Viridiplantae</taxon>
        <taxon>Streptophyta</taxon>
        <taxon>Embryophyta</taxon>
        <taxon>Tracheophyta</taxon>
        <taxon>Spermatophyta</taxon>
        <taxon>Magnoliopsida</taxon>
        <taxon>eudicotyledons</taxon>
        <taxon>Gunneridae</taxon>
        <taxon>Pentapetalae</taxon>
        <taxon>asterids</taxon>
        <taxon>lamiids</taxon>
        <taxon>Gentianales</taxon>
        <taxon>Apocynaceae</taxon>
        <taxon>Rauvolfioideae</taxon>
        <taxon>Vinceae</taxon>
        <taxon>Catharanthinae</taxon>
        <taxon>Catharanthus</taxon>
    </lineage>
</organism>
<protein>
    <submittedName>
        <fullName evidence="1">Uncharacterized protein</fullName>
    </submittedName>
</protein>
<accession>A0ACC0BLC5</accession>
<dbReference type="EMBL" id="CM044703">
    <property type="protein sequence ID" value="KAI5673425.1"/>
    <property type="molecule type" value="Genomic_DNA"/>
</dbReference>
<keyword evidence="2" id="KW-1185">Reference proteome</keyword>
<reference evidence="2" key="1">
    <citation type="journal article" date="2023" name="Nat. Plants">
        <title>Single-cell RNA sequencing provides a high-resolution roadmap for understanding the multicellular compartmentation of specialized metabolism.</title>
        <authorList>
            <person name="Sun S."/>
            <person name="Shen X."/>
            <person name="Li Y."/>
            <person name="Li Y."/>
            <person name="Wang S."/>
            <person name="Li R."/>
            <person name="Zhang H."/>
            <person name="Shen G."/>
            <person name="Guo B."/>
            <person name="Wei J."/>
            <person name="Xu J."/>
            <person name="St-Pierre B."/>
            <person name="Chen S."/>
            <person name="Sun C."/>
        </authorList>
    </citation>
    <scope>NUCLEOTIDE SEQUENCE [LARGE SCALE GENOMIC DNA]</scope>
</reference>
<gene>
    <name evidence="1" type="ORF">M9H77_13789</name>
</gene>
<dbReference type="Proteomes" id="UP001060085">
    <property type="component" value="Linkage Group LG03"/>
</dbReference>
<evidence type="ECO:0000313" key="1">
    <source>
        <dbReference type="EMBL" id="KAI5673425.1"/>
    </source>
</evidence>
<evidence type="ECO:0000313" key="2">
    <source>
        <dbReference type="Proteomes" id="UP001060085"/>
    </source>
</evidence>
<name>A0ACC0BLC5_CATRO</name>
<sequence length="101" mass="11218">MADGGNPSRYVKLTKDQAPIEDIKPGELNQPIEVHQTPDLKDLVLAVVISCVLLKLVFGKDEGQDGQSSSFRKKYLICFLYEGYIGGIFTVVLYLILTSRV</sequence>
<proteinExistence type="predicted"/>
<comment type="caution">
    <text evidence="1">The sequence shown here is derived from an EMBL/GenBank/DDBJ whole genome shotgun (WGS) entry which is preliminary data.</text>
</comment>